<dbReference type="SUPFAM" id="SSF48452">
    <property type="entry name" value="TPR-like"/>
    <property type="match status" value="1"/>
</dbReference>
<dbReference type="PANTHER" id="PTHR46512:SF10">
    <property type="entry name" value="FK506-BINDING PROTEIN-LIKE"/>
    <property type="match status" value="1"/>
</dbReference>
<dbReference type="CTD" id="63943"/>
<feature type="compositionally biased region" description="Basic and acidic residues" evidence="1">
    <location>
        <begin position="61"/>
        <end position="77"/>
    </location>
</feature>
<gene>
    <name evidence="3" type="primary">fkbpl</name>
</gene>
<keyword evidence="2" id="KW-1185">Reference proteome</keyword>
<feature type="region of interest" description="Disordered" evidence="1">
    <location>
        <begin position="235"/>
        <end position="276"/>
    </location>
</feature>
<dbReference type="Gene3D" id="1.25.40.10">
    <property type="entry name" value="Tetratricopeptide repeat domain"/>
    <property type="match status" value="1"/>
</dbReference>
<evidence type="ECO:0000256" key="1">
    <source>
        <dbReference type="SAM" id="MobiDB-lite"/>
    </source>
</evidence>
<protein>
    <submittedName>
        <fullName evidence="3">FK506-binding protein-like</fullName>
    </submittedName>
</protein>
<dbReference type="AlphaFoldDB" id="A0A6P8FCG3"/>
<dbReference type="PANTHER" id="PTHR46512">
    <property type="entry name" value="PEPTIDYLPROLYL ISOMERASE"/>
    <property type="match status" value="1"/>
</dbReference>
<dbReference type="InterPro" id="IPR011990">
    <property type="entry name" value="TPR-like_helical_dom_sf"/>
</dbReference>
<dbReference type="InterPro" id="IPR050754">
    <property type="entry name" value="FKBP4/5/8-like"/>
</dbReference>
<dbReference type="Proteomes" id="UP000515152">
    <property type="component" value="Chromosome 4"/>
</dbReference>
<evidence type="ECO:0000313" key="3">
    <source>
        <dbReference type="RefSeq" id="XP_012676197.1"/>
    </source>
</evidence>
<feature type="region of interest" description="Disordered" evidence="1">
    <location>
        <begin position="60"/>
        <end position="86"/>
    </location>
</feature>
<proteinExistence type="predicted"/>
<reference evidence="3" key="1">
    <citation type="submission" date="2025-08" db="UniProtKB">
        <authorList>
            <consortium name="RefSeq"/>
        </authorList>
    </citation>
    <scope>IDENTIFICATION</scope>
</reference>
<dbReference type="PROSITE" id="PS50005">
    <property type="entry name" value="TPR"/>
    <property type="match status" value="1"/>
</dbReference>
<accession>A0A6P8FCG3</accession>
<dbReference type="RefSeq" id="XP_012676197.1">
    <property type="nucleotide sequence ID" value="XM_012820743.3"/>
</dbReference>
<sequence length="385" mass="42539">MKTVQPPGGERDADRKDFTSWVSVCPGGLWEVQRKWTGERKKGFVTPALGSVCKVRVHLKGSSEKDPPRQHSDKTEESSSLSTVQATSYPRTLESVLQIPLEEWVLLRLGEGQCDVIEGCLEGMKAEEVCEFQVMPFNKDSMPKLTGTSAQAEDQEACKGGSTPYHWGIYTIELHSFTPGKESWEMTSGEKWTWVKSHKERGGQRFGTGDVWGASDSYCKAMKLLITLTERRNGDKGIKKDDKEEEGDAEAGAVAAADCDEEEHGRELAAASEQGHVPTDEEYTGLKAELHSNLSLCQLRLNQPAKARASSLNATQLDPTSTKAWYRLGQASLLVGELQDARMAFGKVLELQPNSVSARQALKQVNVKEKEVDSKLGQRLSKMFS</sequence>
<name>A0A6P8FCG3_CLUHA</name>
<dbReference type="GeneID" id="105894263"/>
<organism evidence="2 3">
    <name type="scientific">Clupea harengus</name>
    <name type="common">Atlantic herring</name>
    <dbReference type="NCBI Taxonomy" id="7950"/>
    <lineage>
        <taxon>Eukaryota</taxon>
        <taxon>Metazoa</taxon>
        <taxon>Chordata</taxon>
        <taxon>Craniata</taxon>
        <taxon>Vertebrata</taxon>
        <taxon>Euteleostomi</taxon>
        <taxon>Actinopterygii</taxon>
        <taxon>Neopterygii</taxon>
        <taxon>Teleostei</taxon>
        <taxon>Clupei</taxon>
        <taxon>Clupeiformes</taxon>
        <taxon>Clupeoidei</taxon>
        <taxon>Clupeidae</taxon>
        <taxon>Clupea</taxon>
    </lineage>
</organism>
<dbReference type="SMART" id="SM00028">
    <property type="entry name" value="TPR"/>
    <property type="match status" value="2"/>
</dbReference>
<dbReference type="KEGG" id="char:105894263"/>
<dbReference type="OrthoDB" id="433738at2759"/>
<evidence type="ECO:0000313" key="2">
    <source>
        <dbReference type="Proteomes" id="UP000515152"/>
    </source>
</evidence>
<dbReference type="Pfam" id="PF13181">
    <property type="entry name" value="TPR_8"/>
    <property type="match status" value="1"/>
</dbReference>
<dbReference type="InterPro" id="IPR019734">
    <property type="entry name" value="TPR_rpt"/>
</dbReference>